<dbReference type="AlphaFoldDB" id="A0A7U3VMA4"/>
<evidence type="ECO:0000313" key="2">
    <source>
        <dbReference type="Proteomes" id="UP000595703"/>
    </source>
</evidence>
<evidence type="ECO:0000313" key="1">
    <source>
        <dbReference type="EMBL" id="BBA96425.1"/>
    </source>
</evidence>
<reference evidence="1 2" key="1">
    <citation type="journal article" date="2010" name="J. Bacteriol.">
        <title>Biochemical characterization of a novel indole prenyltransferase from Streptomyces sp. SN-593.</title>
        <authorList>
            <person name="Takahashi S."/>
            <person name="Takagi H."/>
            <person name="Toyoda A."/>
            <person name="Uramoto M."/>
            <person name="Nogawa T."/>
            <person name="Ueki M."/>
            <person name="Sakaki Y."/>
            <person name="Osada H."/>
        </authorList>
    </citation>
    <scope>NUCLEOTIDE SEQUENCE [LARGE SCALE GENOMIC DNA]</scope>
    <source>
        <strain evidence="1 2">SN-593</strain>
    </source>
</reference>
<dbReference type="KEGG" id="arev:RVR_1717"/>
<dbReference type="Gene3D" id="3.40.1260.10">
    <property type="entry name" value="DsrEFH-like"/>
    <property type="match status" value="1"/>
</dbReference>
<protein>
    <recommendedName>
        <fullName evidence="3">DsrE/DsrF-like family protein</fullName>
    </recommendedName>
</protein>
<reference evidence="1 2" key="2">
    <citation type="journal article" date="2011" name="J. Antibiot.">
        <title>Furaquinocins I and J: novel polyketide isoprenoid hybrid compounds from Streptomyces reveromyceticus SN-593.</title>
        <authorList>
            <person name="Panthee S."/>
            <person name="Takahashi S."/>
            <person name="Takagi H."/>
            <person name="Nogawa T."/>
            <person name="Oowada E."/>
            <person name="Uramoto M."/>
            <person name="Osada H."/>
        </authorList>
    </citation>
    <scope>NUCLEOTIDE SEQUENCE [LARGE SCALE GENOMIC DNA]</scope>
    <source>
        <strain evidence="1 2">SN-593</strain>
    </source>
</reference>
<dbReference type="EMBL" id="AP018365">
    <property type="protein sequence ID" value="BBA96425.1"/>
    <property type="molecule type" value="Genomic_DNA"/>
</dbReference>
<dbReference type="RefSeq" id="WP_202232864.1">
    <property type="nucleotide sequence ID" value="NZ_AP018365.1"/>
</dbReference>
<dbReference type="SUPFAM" id="SSF75169">
    <property type="entry name" value="DsrEFH-like"/>
    <property type="match status" value="1"/>
</dbReference>
<dbReference type="Proteomes" id="UP000595703">
    <property type="component" value="Chromosome"/>
</dbReference>
<reference evidence="1 2" key="3">
    <citation type="journal article" date="2011" name="Nat. Chem. Biol.">
        <title>Reveromycin A biosynthesis uses RevG and RevJ for stereospecific spiroacetal formation.</title>
        <authorList>
            <person name="Takahashi S."/>
            <person name="Toyoda A."/>
            <person name="Sekiyama Y."/>
            <person name="Takagi H."/>
            <person name="Nogawa T."/>
            <person name="Uramoto M."/>
            <person name="Suzuki R."/>
            <person name="Koshino H."/>
            <person name="Kumano T."/>
            <person name="Panthee S."/>
            <person name="Dairi T."/>
            <person name="Ishikawa J."/>
            <person name="Ikeda H."/>
            <person name="Sakaki Y."/>
            <person name="Osada H."/>
        </authorList>
    </citation>
    <scope>NUCLEOTIDE SEQUENCE [LARGE SCALE GENOMIC DNA]</scope>
    <source>
        <strain evidence="1 2">SN-593</strain>
    </source>
</reference>
<reference evidence="1 2" key="4">
    <citation type="journal article" date="2020" name="Sci. Rep.">
        <title>beta-carboline chemical signals induce reveromycin production through a LuxR family regulator in Streptomyces sp. SN-593.</title>
        <authorList>
            <person name="Panthee S."/>
            <person name="Kito N."/>
            <person name="Hayashi T."/>
            <person name="Shimizu T."/>
            <person name="Ishikawa J."/>
            <person name="Hamamoto H."/>
            <person name="Osada H."/>
            <person name="Takahashi S."/>
        </authorList>
    </citation>
    <scope>NUCLEOTIDE SEQUENCE [LARGE SCALE GENOMIC DNA]</scope>
    <source>
        <strain evidence="1 2">SN-593</strain>
    </source>
</reference>
<organism evidence="1 2">
    <name type="scientific">Actinacidiphila reveromycinica</name>
    <dbReference type="NCBI Taxonomy" id="659352"/>
    <lineage>
        <taxon>Bacteria</taxon>
        <taxon>Bacillati</taxon>
        <taxon>Actinomycetota</taxon>
        <taxon>Actinomycetes</taxon>
        <taxon>Kitasatosporales</taxon>
        <taxon>Streptomycetaceae</taxon>
        <taxon>Actinacidiphila</taxon>
    </lineage>
</organism>
<keyword evidence="2" id="KW-1185">Reference proteome</keyword>
<gene>
    <name evidence="1" type="ORF">RVR_1717</name>
</gene>
<proteinExistence type="predicted"/>
<dbReference type="InterPro" id="IPR027396">
    <property type="entry name" value="DsrEFH-like"/>
</dbReference>
<evidence type="ECO:0008006" key="3">
    <source>
        <dbReference type="Google" id="ProtNLM"/>
    </source>
</evidence>
<name>A0A7U3VMA4_9ACTN</name>
<sequence length="118" mass="12796">MPKTVIHVFHDDDDALATGTRVAQRIHEVAQERGSEVEVFCFGPAQRRLGEEGGSAAVLTFNRQIDELVAAGVVVGACVNSARADGVEDLLTGRGLRLRVARDEFVRFTLEQATVVSF</sequence>
<accession>A0A7U3VMA4</accession>